<feature type="domain" description="FecR protein" evidence="1">
    <location>
        <begin position="104"/>
        <end position="192"/>
    </location>
</feature>
<keyword evidence="4" id="KW-1185">Reference proteome</keyword>
<proteinExistence type="predicted"/>
<dbReference type="AlphaFoldDB" id="A0A829YFB6"/>
<dbReference type="InterPro" id="IPR032623">
    <property type="entry name" value="FecR_N"/>
</dbReference>
<organism evidence="3 4">
    <name type="scientific">Steroidobacter agaridevorans</name>
    <dbReference type="NCBI Taxonomy" id="2695856"/>
    <lineage>
        <taxon>Bacteria</taxon>
        <taxon>Pseudomonadati</taxon>
        <taxon>Pseudomonadota</taxon>
        <taxon>Gammaproteobacteria</taxon>
        <taxon>Steroidobacterales</taxon>
        <taxon>Steroidobacteraceae</taxon>
        <taxon>Steroidobacter</taxon>
    </lineage>
</organism>
<dbReference type="InterPro" id="IPR012373">
    <property type="entry name" value="Ferrdict_sens_TM"/>
</dbReference>
<evidence type="ECO:0000313" key="4">
    <source>
        <dbReference type="Proteomes" id="UP000445000"/>
    </source>
</evidence>
<evidence type="ECO:0000259" key="2">
    <source>
        <dbReference type="Pfam" id="PF16220"/>
    </source>
</evidence>
<dbReference type="PANTHER" id="PTHR30273">
    <property type="entry name" value="PERIPLASMIC SIGNAL SENSOR AND SIGMA FACTOR ACTIVATOR FECR-RELATED"/>
    <property type="match status" value="1"/>
</dbReference>
<dbReference type="Gene3D" id="2.60.120.1440">
    <property type="match status" value="1"/>
</dbReference>
<gene>
    <name evidence="3" type="ORF">GCM10011487_41150</name>
</gene>
<dbReference type="Proteomes" id="UP000445000">
    <property type="component" value="Unassembled WGS sequence"/>
</dbReference>
<comment type="caution">
    <text evidence="3">The sequence shown here is derived from an EMBL/GenBank/DDBJ whole genome shotgun (WGS) entry which is preliminary data.</text>
</comment>
<dbReference type="Pfam" id="PF04773">
    <property type="entry name" value="FecR"/>
    <property type="match status" value="1"/>
</dbReference>
<feature type="domain" description="FecR N-terminal" evidence="2">
    <location>
        <begin position="14"/>
        <end position="54"/>
    </location>
</feature>
<accession>A0A829YFB6</accession>
<evidence type="ECO:0000313" key="3">
    <source>
        <dbReference type="EMBL" id="GFE82115.1"/>
    </source>
</evidence>
<name>A0A829YFB6_9GAMM</name>
<dbReference type="Pfam" id="PF16220">
    <property type="entry name" value="DUF4880"/>
    <property type="match status" value="1"/>
</dbReference>
<sequence>MNRMPAALAPDYAEAAAWLARLRAHDRTREDEARFREWLAADPINAQRFEHVSTIWDDMDALRDVARTELKPRLLTRRRLLTGSLAACTVGGLGLQWSLATAGVYTTALGEQRRLTLEEGSRLVLNTDTSVKVRFDEERREIELRRGQAFFDVSSDPRPFSVKVGAHDITVQRGRFDLRLEEQQLSVLAINGIATLSEDAESGKPLARFGNGERVRIDAEFHLEQDRPNVNDLLAWQSGQAAFRGEALARVVKEMNRYTERELVLADERAAALRISGVYRVGDNRAFARSLALLLPIKIEETDRVIRISAI</sequence>
<dbReference type="PIRSF" id="PIRSF018266">
    <property type="entry name" value="FecR"/>
    <property type="match status" value="1"/>
</dbReference>
<evidence type="ECO:0000259" key="1">
    <source>
        <dbReference type="Pfam" id="PF04773"/>
    </source>
</evidence>
<protein>
    <submittedName>
        <fullName evidence="3">Transcriptional regulator</fullName>
    </submittedName>
</protein>
<dbReference type="PANTHER" id="PTHR30273:SF2">
    <property type="entry name" value="PROTEIN FECR"/>
    <property type="match status" value="1"/>
</dbReference>
<reference evidence="4" key="1">
    <citation type="submission" date="2020-01" db="EMBL/GenBank/DDBJ databases">
        <title>'Steroidobacter agaridevorans' sp. nov., agar-degrading bacteria isolated from rhizosphere soils.</title>
        <authorList>
            <person name="Ikenaga M."/>
            <person name="Kataoka M."/>
            <person name="Murouchi A."/>
            <person name="Katsuragi S."/>
            <person name="Sakai M."/>
        </authorList>
    </citation>
    <scope>NUCLEOTIDE SEQUENCE [LARGE SCALE GENOMIC DNA]</scope>
    <source>
        <strain evidence="4">YU21-B</strain>
    </source>
</reference>
<dbReference type="InterPro" id="IPR006860">
    <property type="entry name" value="FecR"/>
</dbReference>
<dbReference type="EMBL" id="BLJN01000004">
    <property type="protein sequence ID" value="GFE82115.1"/>
    <property type="molecule type" value="Genomic_DNA"/>
</dbReference>
<dbReference type="GO" id="GO:0016989">
    <property type="term" value="F:sigma factor antagonist activity"/>
    <property type="evidence" value="ECO:0007669"/>
    <property type="project" value="TreeGrafter"/>
</dbReference>